<dbReference type="EMBL" id="MU857845">
    <property type="protein sequence ID" value="KAK4243233.1"/>
    <property type="molecule type" value="Genomic_DNA"/>
</dbReference>
<dbReference type="GO" id="GO:0016788">
    <property type="term" value="F:hydrolase activity, acting on ester bonds"/>
    <property type="evidence" value="ECO:0007669"/>
    <property type="project" value="InterPro"/>
</dbReference>
<name>A0AAN7CLZ8_9PEZI</name>
<proteinExistence type="predicted"/>
<keyword evidence="3" id="KW-1185">Reference proteome</keyword>
<dbReference type="Pfam" id="PF05011">
    <property type="entry name" value="DBR1"/>
    <property type="match status" value="1"/>
</dbReference>
<gene>
    <name evidence="2" type="ORF">C7999DRAFT_36441</name>
</gene>
<protein>
    <recommendedName>
        <fullName evidence="1">Lariat debranching enzyme C-terminal domain-containing protein</fullName>
    </recommendedName>
</protein>
<dbReference type="GO" id="GO:0006397">
    <property type="term" value="P:mRNA processing"/>
    <property type="evidence" value="ECO:0007669"/>
    <property type="project" value="InterPro"/>
</dbReference>
<reference evidence="2" key="2">
    <citation type="submission" date="2023-05" db="EMBL/GenBank/DDBJ databases">
        <authorList>
            <consortium name="Lawrence Berkeley National Laboratory"/>
            <person name="Steindorff A."/>
            <person name="Hensen N."/>
            <person name="Bonometti L."/>
            <person name="Westerberg I."/>
            <person name="Brannstrom I.O."/>
            <person name="Guillou S."/>
            <person name="Cros-Aarteil S."/>
            <person name="Calhoun S."/>
            <person name="Haridas S."/>
            <person name="Kuo A."/>
            <person name="Mondo S."/>
            <person name="Pangilinan J."/>
            <person name="Riley R."/>
            <person name="Labutti K."/>
            <person name="Andreopoulos B."/>
            <person name="Lipzen A."/>
            <person name="Chen C."/>
            <person name="Yanf M."/>
            <person name="Daum C."/>
            <person name="Ng V."/>
            <person name="Clum A."/>
            <person name="Ohm R."/>
            <person name="Martin F."/>
            <person name="Silar P."/>
            <person name="Natvig D."/>
            <person name="Lalanne C."/>
            <person name="Gautier V."/>
            <person name="Ament-Velasquez S.L."/>
            <person name="Kruys A."/>
            <person name="Hutchinson M.I."/>
            <person name="Powell A.J."/>
            <person name="Barry K."/>
            <person name="Miller A.N."/>
            <person name="Grigoriev I.V."/>
            <person name="Debuchy R."/>
            <person name="Gladieux P."/>
            <person name="Thoren M.H."/>
            <person name="Johannesson H."/>
        </authorList>
    </citation>
    <scope>NUCLEOTIDE SEQUENCE</scope>
    <source>
        <strain evidence="2">CBS 359.72</strain>
    </source>
</reference>
<sequence length="128" mass="14206">MLRGIGASGGNGGRFDLCYDEEWLAITRAYNDTLYVQDPETLVVPPDKTRGKTPPTGSIAKHRNWVRRNIVEEGLLAVPRNFDMYTPVEDTAGDGRDEGDAERASEYADGAIREAPVNGEHVCFGWYE</sequence>
<comment type="caution">
    <text evidence="2">The sequence shown here is derived from an EMBL/GenBank/DDBJ whole genome shotgun (WGS) entry which is preliminary data.</text>
</comment>
<dbReference type="AlphaFoldDB" id="A0AAN7CLZ8"/>
<dbReference type="InterPro" id="IPR007708">
    <property type="entry name" value="DBR1_C"/>
</dbReference>
<feature type="domain" description="Lariat debranching enzyme C-terminal" evidence="1">
    <location>
        <begin position="11"/>
        <end position="94"/>
    </location>
</feature>
<accession>A0AAN7CLZ8</accession>
<evidence type="ECO:0000259" key="1">
    <source>
        <dbReference type="Pfam" id="PF05011"/>
    </source>
</evidence>
<evidence type="ECO:0000313" key="2">
    <source>
        <dbReference type="EMBL" id="KAK4243233.1"/>
    </source>
</evidence>
<evidence type="ECO:0000313" key="3">
    <source>
        <dbReference type="Proteomes" id="UP001303647"/>
    </source>
</evidence>
<dbReference type="Proteomes" id="UP001303647">
    <property type="component" value="Unassembled WGS sequence"/>
</dbReference>
<organism evidence="2 3">
    <name type="scientific">Corynascus novoguineensis</name>
    <dbReference type="NCBI Taxonomy" id="1126955"/>
    <lineage>
        <taxon>Eukaryota</taxon>
        <taxon>Fungi</taxon>
        <taxon>Dikarya</taxon>
        <taxon>Ascomycota</taxon>
        <taxon>Pezizomycotina</taxon>
        <taxon>Sordariomycetes</taxon>
        <taxon>Sordariomycetidae</taxon>
        <taxon>Sordariales</taxon>
        <taxon>Chaetomiaceae</taxon>
        <taxon>Corynascus</taxon>
    </lineage>
</organism>
<reference evidence="2" key="1">
    <citation type="journal article" date="2023" name="Mol. Phylogenet. Evol.">
        <title>Genome-scale phylogeny and comparative genomics of the fungal order Sordariales.</title>
        <authorList>
            <person name="Hensen N."/>
            <person name="Bonometti L."/>
            <person name="Westerberg I."/>
            <person name="Brannstrom I.O."/>
            <person name="Guillou S."/>
            <person name="Cros-Aarteil S."/>
            <person name="Calhoun S."/>
            <person name="Haridas S."/>
            <person name="Kuo A."/>
            <person name="Mondo S."/>
            <person name="Pangilinan J."/>
            <person name="Riley R."/>
            <person name="LaButti K."/>
            <person name="Andreopoulos B."/>
            <person name="Lipzen A."/>
            <person name="Chen C."/>
            <person name="Yan M."/>
            <person name="Daum C."/>
            <person name="Ng V."/>
            <person name="Clum A."/>
            <person name="Steindorff A."/>
            <person name="Ohm R.A."/>
            <person name="Martin F."/>
            <person name="Silar P."/>
            <person name="Natvig D.O."/>
            <person name="Lalanne C."/>
            <person name="Gautier V."/>
            <person name="Ament-Velasquez S.L."/>
            <person name="Kruys A."/>
            <person name="Hutchinson M.I."/>
            <person name="Powell A.J."/>
            <person name="Barry K."/>
            <person name="Miller A.N."/>
            <person name="Grigoriev I.V."/>
            <person name="Debuchy R."/>
            <person name="Gladieux P."/>
            <person name="Hiltunen Thoren M."/>
            <person name="Johannesson H."/>
        </authorList>
    </citation>
    <scope>NUCLEOTIDE SEQUENCE</scope>
    <source>
        <strain evidence="2">CBS 359.72</strain>
    </source>
</reference>